<organism evidence="2 3">
    <name type="scientific">Candidatus Shapirobacteria bacterium CG10_big_fil_rev_8_21_14_0_10_40_9</name>
    <dbReference type="NCBI Taxonomy" id="1974888"/>
    <lineage>
        <taxon>Bacteria</taxon>
        <taxon>Candidatus Shapironibacteriota</taxon>
    </lineage>
</organism>
<dbReference type="PANTHER" id="PTHR34322">
    <property type="entry name" value="TRANSPOSASE, Y1_TNP DOMAIN-CONTAINING"/>
    <property type="match status" value="1"/>
</dbReference>
<dbReference type="AlphaFoldDB" id="A0A2M8L4C1"/>
<feature type="domain" description="Transposase IS200-like" evidence="1">
    <location>
        <begin position="9"/>
        <end position="153"/>
    </location>
</feature>
<accession>A0A2M8L4C1</accession>
<dbReference type="Gene3D" id="3.30.70.1290">
    <property type="entry name" value="Transposase IS200-like"/>
    <property type="match status" value="1"/>
</dbReference>
<proteinExistence type="predicted"/>
<dbReference type="Proteomes" id="UP000231474">
    <property type="component" value="Unassembled WGS sequence"/>
</dbReference>
<dbReference type="SUPFAM" id="SSF143422">
    <property type="entry name" value="Transposase IS200-like"/>
    <property type="match status" value="1"/>
</dbReference>
<dbReference type="EMBL" id="PFEK01000015">
    <property type="protein sequence ID" value="PJE67708.1"/>
    <property type="molecule type" value="Genomic_DNA"/>
</dbReference>
<dbReference type="GO" id="GO:0006313">
    <property type="term" value="P:DNA transposition"/>
    <property type="evidence" value="ECO:0007669"/>
    <property type="project" value="InterPro"/>
</dbReference>
<comment type="caution">
    <text evidence="2">The sequence shown here is derived from an EMBL/GenBank/DDBJ whole genome shotgun (WGS) entry which is preliminary data.</text>
</comment>
<evidence type="ECO:0000313" key="3">
    <source>
        <dbReference type="Proteomes" id="UP000231474"/>
    </source>
</evidence>
<dbReference type="PANTHER" id="PTHR34322:SF2">
    <property type="entry name" value="TRANSPOSASE IS200-LIKE DOMAIN-CONTAINING PROTEIN"/>
    <property type="match status" value="1"/>
</dbReference>
<evidence type="ECO:0000259" key="1">
    <source>
        <dbReference type="SMART" id="SM01321"/>
    </source>
</evidence>
<reference evidence="3" key="1">
    <citation type="submission" date="2017-09" db="EMBL/GenBank/DDBJ databases">
        <title>Depth-based differentiation of microbial function through sediment-hosted aquifers and enrichment of novel symbionts in the deep terrestrial subsurface.</title>
        <authorList>
            <person name="Probst A.J."/>
            <person name="Ladd B."/>
            <person name="Jarett J.K."/>
            <person name="Geller-Mcgrath D.E."/>
            <person name="Sieber C.M.K."/>
            <person name="Emerson J.B."/>
            <person name="Anantharaman K."/>
            <person name="Thomas B.C."/>
            <person name="Malmstrom R."/>
            <person name="Stieglmeier M."/>
            <person name="Klingl A."/>
            <person name="Woyke T."/>
            <person name="Ryan C.M."/>
            <person name="Banfield J.F."/>
        </authorList>
    </citation>
    <scope>NUCLEOTIDE SEQUENCE [LARGE SCALE GENOMIC DNA]</scope>
</reference>
<name>A0A2M8L4C1_9BACT</name>
<dbReference type="Pfam" id="PF01797">
    <property type="entry name" value="Y1_Tnp"/>
    <property type="match status" value="1"/>
</dbReference>
<dbReference type="InterPro" id="IPR036515">
    <property type="entry name" value="Transposase_17_sf"/>
</dbReference>
<gene>
    <name evidence="2" type="ORF">COU95_00860</name>
</gene>
<protein>
    <recommendedName>
        <fullName evidence="1">Transposase IS200-like domain-containing protein</fullName>
    </recommendedName>
</protein>
<dbReference type="SMART" id="SM01321">
    <property type="entry name" value="Y1_Tnp"/>
    <property type="match status" value="1"/>
</dbReference>
<dbReference type="GO" id="GO:0003677">
    <property type="term" value="F:DNA binding"/>
    <property type="evidence" value="ECO:0007669"/>
    <property type="project" value="InterPro"/>
</dbReference>
<evidence type="ECO:0000313" key="2">
    <source>
        <dbReference type="EMBL" id="PJE67708.1"/>
    </source>
</evidence>
<dbReference type="GO" id="GO:0004803">
    <property type="term" value="F:transposase activity"/>
    <property type="evidence" value="ECO:0007669"/>
    <property type="project" value="InterPro"/>
</dbReference>
<sequence>MPTRTIPLVTNEVYHVLNRGNGSIQIFKSKHDFQKLIQIILYYRNASPPFKFSHFTKLPLLEKDRLTKELELRKDFCVEIIAYCLIPNHFHLIVKQINVDGIMNFMRRVGDSYARYFNTKYKRRGGLFEGRFRAIRIENDYQLLHLSRYIHLNPYSSFLVKDSKNLKDYPFSSLSEYLDYSKEAFCKKEIVLDQFKNPEEYEKFILDQANYQRTLEMIKHQILEE</sequence>
<dbReference type="InterPro" id="IPR002686">
    <property type="entry name" value="Transposase_17"/>
</dbReference>